<keyword evidence="1" id="KW-0732">Signal</keyword>
<dbReference type="Pfam" id="PF14200">
    <property type="entry name" value="RicinB_lectin_2"/>
    <property type="match status" value="2"/>
</dbReference>
<dbReference type="PROSITE" id="PS50853">
    <property type="entry name" value="FN3"/>
    <property type="match status" value="1"/>
</dbReference>
<gene>
    <name evidence="3" type="ORF">A8709_28555</name>
</gene>
<dbReference type="Gene3D" id="2.80.10.50">
    <property type="match status" value="3"/>
</dbReference>
<dbReference type="Gene3D" id="2.60.40.10">
    <property type="entry name" value="Immunoglobulins"/>
    <property type="match status" value="1"/>
</dbReference>
<dbReference type="Gene3D" id="2.60.40.1180">
    <property type="entry name" value="Golgi alpha-mannosidase II"/>
    <property type="match status" value="1"/>
</dbReference>
<keyword evidence="4" id="KW-1185">Reference proteome</keyword>
<evidence type="ECO:0000313" key="4">
    <source>
        <dbReference type="Proteomes" id="UP000093309"/>
    </source>
</evidence>
<dbReference type="Pfam" id="PF00041">
    <property type="entry name" value="fn3"/>
    <property type="match status" value="1"/>
</dbReference>
<reference evidence="4" key="1">
    <citation type="submission" date="2016-05" db="EMBL/GenBank/DDBJ databases">
        <title>Paenibacillus oryzae. sp. nov., isolated from the rice root.</title>
        <authorList>
            <person name="Zhang J."/>
            <person name="Zhang X."/>
        </authorList>
    </citation>
    <scope>NUCLEOTIDE SEQUENCE [LARGE SCALE GENOMIC DNA]</scope>
    <source>
        <strain evidence="4">KCTC13222</strain>
    </source>
</reference>
<dbReference type="Gene3D" id="2.60.120.560">
    <property type="entry name" value="Exo-inulinase, domain 1"/>
    <property type="match status" value="1"/>
</dbReference>
<dbReference type="OrthoDB" id="9809583at2"/>
<dbReference type="Proteomes" id="UP000093309">
    <property type="component" value="Unassembled WGS sequence"/>
</dbReference>
<dbReference type="AlphaFoldDB" id="A0A1C0ZUP3"/>
<evidence type="ECO:0000256" key="1">
    <source>
        <dbReference type="SAM" id="SignalP"/>
    </source>
</evidence>
<protein>
    <recommendedName>
        <fullName evidence="2">Fibronectin type-III domain-containing protein</fullName>
    </recommendedName>
</protein>
<feature type="chain" id="PRO_5008649537" description="Fibronectin type-III domain-containing protein" evidence="1">
    <location>
        <begin position="33"/>
        <end position="992"/>
    </location>
</feature>
<dbReference type="InterPro" id="IPR000772">
    <property type="entry name" value="Ricin_B_lectin"/>
</dbReference>
<dbReference type="InterPro" id="IPR013780">
    <property type="entry name" value="Glyco_hydro_b"/>
</dbReference>
<dbReference type="SMART" id="SM00060">
    <property type="entry name" value="FN3"/>
    <property type="match status" value="1"/>
</dbReference>
<dbReference type="InterPro" id="IPR035992">
    <property type="entry name" value="Ricin_B-like_lectins"/>
</dbReference>
<evidence type="ECO:0000313" key="3">
    <source>
        <dbReference type="EMBL" id="OCT11821.1"/>
    </source>
</evidence>
<sequence>MTRLRSHGLKGVLALATIAVQTLTTFSGTSYAADAIPPSIVNDLGTTQPNSTSIQLSWTAPGNDGTVGTATSYEIRYYKGGPVTDQTWNVATQVSGVPSPASSGSQQTFTVSGLSANTRYWFGIKASDGTNWSGISNSPANLVTDMSQVNVWAFDQAVNNSRDRALTRIIQPDIIHRGIYEWVGTELQDKNFDGITATVQRLTKDGSILSGGVSAHWWAPRYETLAPGVNVNEAGYNATDDYTYIDPNTVSGKAQLEYKAKKQIDLGAMGIEFDEMYNQNNAASILQDVRNYAWNTYGKKIFVMANNYWGGAGVSDYNINDYPMSTTNGRFDAGVNNISWLKGHVTSSNVPVMWFQDHAGSFTTGPSNAADYAAFLRSGNAQGLAAGGFPGQLKSWMNSYDTYQNGVFSLQAGHFKFMRENSELFHNLTQLSPSTLTSSANKVYMSALGQTGRTVLHLVNGNFNPSTQVMTTQTNFTAKVSLSTAPTRIWMTTPDKLWNSRRTIPAYTYSGGVATISIPELQWDDILVIEQGTTYDPVYSALKVILPFPNPQKIAAGNSFRFNAAQNDGWSSTFNWYVNGVLWGNSSVGTIDGNGFYIAPTSIPSGGKVTIKAVSKDDATASDQVDVSIVGASGIPWTETFASDTVGNLPESWQVVDGNGDWKVDTDGGTKVLHNYNMSEGRVEQFQTGAGGNLTGALHEPMITGGNNTWTNYTYSASVKPTKKPYTWYGINSEKIDTYAGLVFRFKDRWNYYVYRWAEDGYVRLYKMVNGVESKVGGDVSAPFPGVGSYTNLMVDVNGSSFTAYENGVALRTDTDTSVANGSVGVLSNMMDNDFKDISVKAQGSVSAALVSGATYVISSKSSGKVIEVAALSATDGAIVDQWTSNGGNNQKWRLDDMGGGSFKLTNVNSGKVLDVVGFSTTAGAGIDQWTDNGGINQRFTLTSSGGGYYKIVAQTSGLPLDINGGSTSDGANIIQWTDTGGDNQRWVLAKQ</sequence>
<evidence type="ECO:0000259" key="2">
    <source>
        <dbReference type="PROSITE" id="PS50853"/>
    </source>
</evidence>
<dbReference type="CDD" id="cd00063">
    <property type="entry name" value="FN3"/>
    <property type="match status" value="1"/>
</dbReference>
<dbReference type="SUPFAM" id="SSF50370">
    <property type="entry name" value="Ricin B-like lectins"/>
    <property type="match status" value="1"/>
</dbReference>
<dbReference type="SUPFAM" id="SSF49265">
    <property type="entry name" value="Fibronectin type III"/>
    <property type="match status" value="1"/>
</dbReference>
<dbReference type="InterPro" id="IPR036116">
    <property type="entry name" value="FN3_sf"/>
</dbReference>
<dbReference type="InterPro" id="IPR003961">
    <property type="entry name" value="FN3_dom"/>
</dbReference>
<dbReference type="SMART" id="SM00458">
    <property type="entry name" value="RICIN"/>
    <property type="match status" value="1"/>
</dbReference>
<dbReference type="RefSeq" id="WP_065855541.1">
    <property type="nucleotide sequence ID" value="NZ_LYPC01000027.1"/>
</dbReference>
<dbReference type="STRING" id="512399.A8709_28555"/>
<dbReference type="PROSITE" id="PS50231">
    <property type="entry name" value="RICIN_B_LECTIN"/>
    <property type="match status" value="1"/>
</dbReference>
<feature type="domain" description="Fibronectin type-III" evidence="2">
    <location>
        <begin position="37"/>
        <end position="147"/>
    </location>
</feature>
<feature type="signal peptide" evidence="1">
    <location>
        <begin position="1"/>
        <end position="32"/>
    </location>
</feature>
<organism evidence="3 4">
    <name type="scientific">Paenibacillus pectinilyticus</name>
    <dbReference type="NCBI Taxonomy" id="512399"/>
    <lineage>
        <taxon>Bacteria</taxon>
        <taxon>Bacillati</taxon>
        <taxon>Bacillota</taxon>
        <taxon>Bacilli</taxon>
        <taxon>Bacillales</taxon>
        <taxon>Paenibacillaceae</taxon>
        <taxon>Paenibacillus</taxon>
    </lineage>
</organism>
<accession>A0A1C0ZUP3</accession>
<comment type="caution">
    <text evidence="3">The sequence shown here is derived from an EMBL/GenBank/DDBJ whole genome shotgun (WGS) entry which is preliminary data.</text>
</comment>
<dbReference type="InterPro" id="IPR013783">
    <property type="entry name" value="Ig-like_fold"/>
</dbReference>
<dbReference type="EMBL" id="LYPC01000027">
    <property type="protein sequence ID" value="OCT11821.1"/>
    <property type="molecule type" value="Genomic_DNA"/>
</dbReference>
<proteinExistence type="predicted"/>
<name>A0A1C0ZUP3_9BACL</name>